<protein>
    <recommendedName>
        <fullName evidence="1">HAT C-terminal dimerisation domain-containing protein</fullName>
    </recommendedName>
</protein>
<dbReference type="InterPro" id="IPR012337">
    <property type="entry name" value="RNaseH-like_sf"/>
</dbReference>
<dbReference type="SUPFAM" id="SSF53098">
    <property type="entry name" value="Ribonuclease H-like"/>
    <property type="match status" value="1"/>
</dbReference>
<evidence type="ECO:0000313" key="3">
    <source>
        <dbReference type="Proteomes" id="UP001497482"/>
    </source>
</evidence>
<keyword evidence="3" id="KW-1185">Reference proteome</keyword>
<dbReference type="PANTHER" id="PTHR46169:SF29">
    <property type="entry name" value="DNA REPLICATION-RELATED ELEMENT FACTOR, ISOFORM A"/>
    <property type="match status" value="1"/>
</dbReference>
<reference evidence="2 3" key="1">
    <citation type="submission" date="2024-04" db="EMBL/GenBank/DDBJ databases">
        <authorList>
            <person name="Waldvogel A.-M."/>
            <person name="Schoenle A."/>
        </authorList>
    </citation>
    <scope>NUCLEOTIDE SEQUENCE [LARGE SCALE GENOMIC DNA]</scope>
</reference>
<dbReference type="GO" id="GO:0006357">
    <property type="term" value="P:regulation of transcription by RNA polymerase II"/>
    <property type="evidence" value="ECO:0007669"/>
    <property type="project" value="TreeGrafter"/>
</dbReference>
<organism evidence="2 3">
    <name type="scientific">Knipowitschia caucasica</name>
    <name type="common">Caucasian dwarf goby</name>
    <name type="synonym">Pomatoschistus caucasicus</name>
    <dbReference type="NCBI Taxonomy" id="637954"/>
    <lineage>
        <taxon>Eukaryota</taxon>
        <taxon>Metazoa</taxon>
        <taxon>Chordata</taxon>
        <taxon>Craniata</taxon>
        <taxon>Vertebrata</taxon>
        <taxon>Euteleostomi</taxon>
        <taxon>Actinopterygii</taxon>
        <taxon>Neopterygii</taxon>
        <taxon>Teleostei</taxon>
        <taxon>Neoteleostei</taxon>
        <taxon>Acanthomorphata</taxon>
        <taxon>Gobiaria</taxon>
        <taxon>Gobiiformes</taxon>
        <taxon>Gobioidei</taxon>
        <taxon>Gobiidae</taxon>
        <taxon>Gobiinae</taxon>
        <taxon>Knipowitschia</taxon>
    </lineage>
</organism>
<dbReference type="InterPro" id="IPR008906">
    <property type="entry name" value="HATC_C_dom"/>
</dbReference>
<feature type="domain" description="HAT C-terminal dimerisation" evidence="1">
    <location>
        <begin position="135"/>
        <end position="213"/>
    </location>
</feature>
<proteinExistence type="predicted"/>
<sequence>MVNTTLRVEGSDLSAVRAFKNTVRQQLETRFKLDSDDLPSSIPVVACMLAPRFKHLKFIPDSKRESAYSHLDTLLLDESETLSVTDVGVETCETEQTGKDIGKKVRLELDFAELFGTHFESGQNKARGSTATEEARQYFLLPQIPTLDNPLQWWARNERRFPRLARLSKTYLAIPATSTPSERIFSLAGNTITRQRASLHPAHVDELIFLHENTKSKTKKVTEEEERDSE</sequence>
<gene>
    <name evidence="2" type="ORF">KC01_LOCUS571</name>
</gene>
<dbReference type="GO" id="GO:0005634">
    <property type="term" value="C:nucleus"/>
    <property type="evidence" value="ECO:0007669"/>
    <property type="project" value="TreeGrafter"/>
</dbReference>
<dbReference type="InterPro" id="IPR052717">
    <property type="entry name" value="Vacuolar_transposase_reg"/>
</dbReference>
<accession>A0AAV2IVW0</accession>
<evidence type="ECO:0000259" key="1">
    <source>
        <dbReference type="Pfam" id="PF05699"/>
    </source>
</evidence>
<dbReference type="GO" id="GO:0046983">
    <property type="term" value="F:protein dimerization activity"/>
    <property type="evidence" value="ECO:0007669"/>
    <property type="project" value="InterPro"/>
</dbReference>
<dbReference type="EMBL" id="OZ035823">
    <property type="protein sequence ID" value="CAL1567825.1"/>
    <property type="molecule type" value="Genomic_DNA"/>
</dbReference>
<evidence type="ECO:0000313" key="2">
    <source>
        <dbReference type="EMBL" id="CAL1567825.1"/>
    </source>
</evidence>
<dbReference type="Proteomes" id="UP001497482">
    <property type="component" value="Chromosome 1"/>
</dbReference>
<dbReference type="PANTHER" id="PTHR46169">
    <property type="entry name" value="DNA REPLICATION-RELATED ELEMENT FACTOR, ISOFORM A"/>
    <property type="match status" value="1"/>
</dbReference>
<name>A0AAV2IVW0_KNICA</name>
<dbReference type="AlphaFoldDB" id="A0AAV2IVW0"/>
<dbReference type="Pfam" id="PF05699">
    <property type="entry name" value="Dimer_Tnp_hAT"/>
    <property type="match status" value="1"/>
</dbReference>